<dbReference type="InterPro" id="IPR036867">
    <property type="entry name" value="R3H_dom_sf"/>
</dbReference>
<dbReference type="GO" id="GO:0003677">
    <property type="term" value="F:DNA binding"/>
    <property type="evidence" value="ECO:0007669"/>
    <property type="project" value="UniProtKB-ARBA"/>
</dbReference>
<dbReference type="Pfam" id="PF01424">
    <property type="entry name" value="R3H"/>
    <property type="match status" value="1"/>
</dbReference>
<dbReference type="InterPro" id="IPR001374">
    <property type="entry name" value="R3H_dom"/>
</dbReference>
<keyword evidence="5" id="KW-0067">ATP-binding</keyword>
<keyword evidence="2" id="KW-0547">Nucleotide-binding</keyword>
<comment type="subcellular location">
    <subcellularLocation>
        <location evidence="1">Nucleus</location>
    </subcellularLocation>
</comment>
<dbReference type="GO" id="GO:0016787">
    <property type="term" value="F:hydrolase activity"/>
    <property type="evidence" value="ECO:0007669"/>
    <property type="project" value="UniProtKB-KW"/>
</dbReference>
<keyword evidence="6" id="KW-0694">RNA-binding</keyword>
<name>A0AAW1LS65_POPJA</name>
<dbReference type="EMBL" id="JASPKY010000111">
    <property type="protein sequence ID" value="KAK9736619.1"/>
    <property type="molecule type" value="Genomic_DNA"/>
</dbReference>
<dbReference type="PROSITE" id="PS51061">
    <property type="entry name" value="R3H"/>
    <property type="match status" value="1"/>
</dbReference>
<evidence type="ECO:0000256" key="7">
    <source>
        <dbReference type="ARBA" id="ARBA00023242"/>
    </source>
</evidence>
<evidence type="ECO:0000256" key="5">
    <source>
        <dbReference type="ARBA" id="ARBA00022840"/>
    </source>
</evidence>
<evidence type="ECO:0000256" key="1">
    <source>
        <dbReference type="ARBA" id="ARBA00004123"/>
    </source>
</evidence>
<evidence type="ECO:0000256" key="4">
    <source>
        <dbReference type="ARBA" id="ARBA00022806"/>
    </source>
</evidence>
<evidence type="ECO:0000259" key="8">
    <source>
        <dbReference type="PROSITE" id="PS51061"/>
    </source>
</evidence>
<gene>
    <name evidence="9" type="ORF">QE152_g11446</name>
</gene>
<proteinExistence type="predicted"/>
<keyword evidence="10" id="KW-1185">Reference proteome</keyword>
<dbReference type="SUPFAM" id="SSF82708">
    <property type="entry name" value="R3H domain"/>
    <property type="match status" value="1"/>
</dbReference>
<dbReference type="SMART" id="SM00393">
    <property type="entry name" value="R3H"/>
    <property type="match status" value="1"/>
</dbReference>
<keyword evidence="4" id="KW-0347">Helicase</keyword>
<dbReference type="AlphaFoldDB" id="A0AAW1LS65"/>
<reference evidence="9 10" key="1">
    <citation type="journal article" date="2024" name="BMC Genomics">
        <title>De novo assembly and annotation of Popillia japonica's genome with initial clues to its potential as an invasive pest.</title>
        <authorList>
            <person name="Cucini C."/>
            <person name="Boschi S."/>
            <person name="Funari R."/>
            <person name="Cardaioli E."/>
            <person name="Iannotti N."/>
            <person name="Marturano G."/>
            <person name="Paoli F."/>
            <person name="Bruttini M."/>
            <person name="Carapelli A."/>
            <person name="Frati F."/>
            <person name="Nardi F."/>
        </authorList>
    </citation>
    <scope>NUCLEOTIDE SEQUENCE [LARGE SCALE GENOMIC DNA]</scope>
    <source>
        <strain evidence="9">DMR45628</strain>
    </source>
</reference>
<dbReference type="FunFam" id="3.30.1370.50:FF:000002">
    <property type="entry name" value="Immunoglobulin mu DNA-binding protein 2"/>
    <property type="match status" value="1"/>
</dbReference>
<keyword evidence="3" id="KW-0378">Hydrolase</keyword>
<comment type="caution">
    <text evidence="9">The sequence shown here is derived from an EMBL/GenBank/DDBJ whole genome shotgun (WGS) entry which is preliminary data.</text>
</comment>
<evidence type="ECO:0000256" key="2">
    <source>
        <dbReference type="ARBA" id="ARBA00022741"/>
    </source>
</evidence>
<dbReference type="Gene3D" id="3.30.1370.50">
    <property type="entry name" value="R3H-like domain"/>
    <property type="match status" value="1"/>
</dbReference>
<evidence type="ECO:0000313" key="10">
    <source>
        <dbReference type="Proteomes" id="UP001458880"/>
    </source>
</evidence>
<dbReference type="GO" id="GO:0003723">
    <property type="term" value="F:RNA binding"/>
    <property type="evidence" value="ECO:0007669"/>
    <property type="project" value="UniProtKB-KW"/>
</dbReference>
<sequence length="162" mass="19008">MTCFMCKDAMPSINLRIFITLSIMAKKVAKNTQAEDFRIEIDTMFRDFLDDPDVLEIEFPSDYSTHERKYVHERCRKLGLKSKSRGKEPNRILTVYKLRTRANQFSYSFSLSRPAFDLLSSFTRRNSHVVPQLTDTFNSVRHDYAVGRLFFGSPVMVDRYVQ</sequence>
<evidence type="ECO:0000256" key="3">
    <source>
        <dbReference type="ARBA" id="ARBA00022801"/>
    </source>
</evidence>
<dbReference type="Proteomes" id="UP001458880">
    <property type="component" value="Unassembled WGS sequence"/>
</dbReference>
<protein>
    <submittedName>
        <fullName evidence="9">R3H domain</fullName>
    </submittedName>
</protein>
<feature type="domain" description="R3H" evidence="8">
    <location>
        <begin position="35"/>
        <end position="99"/>
    </location>
</feature>
<dbReference type="GO" id="GO:0004386">
    <property type="term" value="F:helicase activity"/>
    <property type="evidence" value="ECO:0007669"/>
    <property type="project" value="UniProtKB-KW"/>
</dbReference>
<keyword evidence="7" id="KW-0539">Nucleus</keyword>
<organism evidence="9 10">
    <name type="scientific">Popillia japonica</name>
    <name type="common">Japanese beetle</name>
    <dbReference type="NCBI Taxonomy" id="7064"/>
    <lineage>
        <taxon>Eukaryota</taxon>
        <taxon>Metazoa</taxon>
        <taxon>Ecdysozoa</taxon>
        <taxon>Arthropoda</taxon>
        <taxon>Hexapoda</taxon>
        <taxon>Insecta</taxon>
        <taxon>Pterygota</taxon>
        <taxon>Neoptera</taxon>
        <taxon>Endopterygota</taxon>
        <taxon>Coleoptera</taxon>
        <taxon>Polyphaga</taxon>
        <taxon>Scarabaeiformia</taxon>
        <taxon>Scarabaeidae</taxon>
        <taxon>Rutelinae</taxon>
        <taxon>Popillia</taxon>
    </lineage>
</organism>
<dbReference type="GO" id="GO:0005634">
    <property type="term" value="C:nucleus"/>
    <property type="evidence" value="ECO:0007669"/>
    <property type="project" value="UniProtKB-SubCell"/>
</dbReference>
<accession>A0AAW1LS65</accession>
<evidence type="ECO:0000313" key="9">
    <source>
        <dbReference type="EMBL" id="KAK9736619.1"/>
    </source>
</evidence>
<dbReference type="GO" id="GO:0005524">
    <property type="term" value="F:ATP binding"/>
    <property type="evidence" value="ECO:0007669"/>
    <property type="project" value="UniProtKB-KW"/>
</dbReference>
<evidence type="ECO:0000256" key="6">
    <source>
        <dbReference type="ARBA" id="ARBA00022884"/>
    </source>
</evidence>